<proteinExistence type="predicted"/>
<dbReference type="EMBL" id="ASHR01000023">
    <property type="protein sequence ID" value="ERG64371.1"/>
    <property type="molecule type" value="Genomic_DNA"/>
</dbReference>
<reference evidence="1 2" key="1">
    <citation type="journal article" date="2013" name="Genome Announc.">
        <title>First draft genome sequence from a member of the genus agrococcus, isolated from modern microbialites.</title>
        <authorList>
            <person name="White R.A.III."/>
            <person name="Grassa C.J."/>
            <person name="Suttle C.A."/>
        </authorList>
    </citation>
    <scope>NUCLEOTIDE SEQUENCE [LARGE SCALE GENOMIC DNA]</scope>
    <source>
        <strain evidence="1 2">RW1</strain>
    </source>
</reference>
<evidence type="ECO:0000313" key="2">
    <source>
        <dbReference type="Proteomes" id="UP000016462"/>
    </source>
</evidence>
<protein>
    <submittedName>
        <fullName evidence="1">Uncharacterized protein</fullName>
    </submittedName>
</protein>
<comment type="caution">
    <text evidence="1">The sequence shown here is derived from an EMBL/GenBank/DDBJ whole genome shotgun (WGS) entry which is preliminary data.</text>
</comment>
<accession>U1MR22</accession>
<dbReference type="Proteomes" id="UP000016462">
    <property type="component" value="Unassembled WGS sequence"/>
</dbReference>
<sequence>MGFKQLPTHLLLSPLGEDDFIIMGGEDDFIIMGGGSSK</sequence>
<evidence type="ECO:0000313" key="1">
    <source>
        <dbReference type="EMBL" id="ERG64371.1"/>
    </source>
</evidence>
<organism evidence="1 2">
    <name type="scientific">Agrococcus pavilionensis RW1</name>
    <dbReference type="NCBI Taxonomy" id="1330458"/>
    <lineage>
        <taxon>Bacteria</taxon>
        <taxon>Bacillati</taxon>
        <taxon>Actinomycetota</taxon>
        <taxon>Actinomycetes</taxon>
        <taxon>Micrococcales</taxon>
        <taxon>Microbacteriaceae</taxon>
        <taxon>Agrococcus</taxon>
    </lineage>
</organism>
<keyword evidence="2" id="KW-1185">Reference proteome</keyword>
<gene>
    <name evidence="1" type="ORF">L332_07905</name>
</gene>
<name>U1MR22_9MICO</name>
<dbReference type="AlphaFoldDB" id="U1MR22"/>